<sequence length="201" mass="22725">MQSFDPQMEWDLPPLSRQIEILQGLGLTIPEDIIQEASAKGEHPSDFHTLLAEIGFGEFDPDTGMWTPTSDQIFSFDAEVFDVENMYPNFIKGLQAISKGELVFSDVVQDDSDVDWDTPDGIMHVSYRLNGVPCSFDAPFMGDWMDTSFQDAVNRELEKLGIQKRFYATEGMQGNTLFFCTETWARKLEEATLCHMSLSGK</sequence>
<name>A0A9D2MB26_9FIRM</name>
<proteinExistence type="predicted"/>
<gene>
    <name evidence="1" type="ORF">H9714_05110</name>
</gene>
<reference evidence="1" key="1">
    <citation type="journal article" date="2021" name="PeerJ">
        <title>Extensive microbial diversity within the chicken gut microbiome revealed by metagenomics and culture.</title>
        <authorList>
            <person name="Gilroy R."/>
            <person name="Ravi A."/>
            <person name="Getino M."/>
            <person name="Pursley I."/>
            <person name="Horton D.L."/>
            <person name="Alikhan N.F."/>
            <person name="Baker D."/>
            <person name="Gharbi K."/>
            <person name="Hall N."/>
            <person name="Watson M."/>
            <person name="Adriaenssens E.M."/>
            <person name="Foster-Nyarko E."/>
            <person name="Jarju S."/>
            <person name="Secka A."/>
            <person name="Antonio M."/>
            <person name="Oren A."/>
            <person name="Chaudhuri R.R."/>
            <person name="La Ragione R."/>
            <person name="Hildebrand F."/>
            <person name="Pallen M.J."/>
        </authorList>
    </citation>
    <scope>NUCLEOTIDE SEQUENCE</scope>
    <source>
        <strain evidence="1">CHK189-11263</strain>
    </source>
</reference>
<reference evidence="1" key="2">
    <citation type="submission" date="2021-04" db="EMBL/GenBank/DDBJ databases">
        <authorList>
            <person name="Gilroy R."/>
        </authorList>
    </citation>
    <scope>NUCLEOTIDE SEQUENCE</scope>
    <source>
        <strain evidence="1">CHK189-11263</strain>
    </source>
</reference>
<dbReference type="Proteomes" id="UP000824208">
    <property type="component" value="Unassembled WGS sequence"/>
</dbReference>
<protein>
    <submittedName>
        <fullName evidence="1">Uncharacterized protein</fullName>
    </submittedName>
</protein>
<accession>A0A9D2MB26</accession>
<organism evidence="1 2">
    <name type="scientific">Candidatus Flavonifractor intestinipullorum</name>
    <dbReference type="NCBI Taxonomy" id="2838587"/>
    <lineage>
        <taxon>Bacteria</taxon>
        <taxon>Bacillati</taxon>
        <taxon>Bacillota</taxon>
        <taxon>Clostridia</taxon>
        <taxon>Eubacteriales</taxon>
        <taxon>Oscillospiraceae</taxon>
        <taxon>Flavonifractor</taxon>
    </lineage>
</organism>
<evidence type="ECO:0000313" key="2">
    <source>
        <dbReference type="Proteomes" id="UP000824208"/>
    </source>
</evidence>
<dbReference type="AlphaFoldDB" id="A0A9D2MB26"/>
<dbReference type="EMBL" id="DWYC01000051">
    <property type="protein sequence ID" value="HJB56915.1"/>
    <property type="molecule type" value="Genomic_DNA"/>
</dbReference>
<comment type="caution">
    <text evidence="1">The sequence shown here is derived from an EMBL/GenBank/DDBJ whole genome shotgun (WGS) entry which is preliminary data.</text>
</comment>
<evidence type="ECO:0000313" key="1">
    <source>
        <dbReference type="EMBL" id="HJB56915.1"/>
    </source>
</evidence>